<organism evidence="1 2">
    <name type="scientific">Candidatus Blautia gallistercoris</name>
    <dbReference type="NCBI Taxonomy" id="2838490"/>
    <lineage>
        <taxon>Bacteria</taxon>
        <taxon>Bacillati</taxon>
        <taxon>Bacillota</taxon>
        <taxon>Clostridia</taxon>
        <taxon>Lachnospirales</taxon>
        <taxon>Lachnospiraceae</taxon>
        <taxon>Blautia</taxon>
    </lineage>
</organism>
<proteinExistence type="predicted"/>
<accession>A0A9D2B4D6</accession>
<name>A0A9D2B4D6_9FIRM</name>
<dbReference type="EMBL" id="DXEX01000219">
    <property type="protein sequence ID" value="HIX60086.1"/>
    <property type="molecule type" value="Genomic_DNA"/>
</dbReference>
<evidence type="ECO:0000313" key="2">
    <source>
        <dbReference type="Proteomes" id="UP000886817"/>
    </source>
</evidence>
<sequence length="351" mass="38461">MKTKLIGLGLLAAVIAAVGIYAFVANRQAVTEINGYVGGEKIGLLEDEEVQKILQERYHLAIDYSRAGSLDMITADAEGRDFLFPSSQTALELYERLKGQPVKSEIVLNTPIVLYTRRAVADALLAEGIAGETEGVCYVDMEKLTEYIETDTAWADIGLSQLYGNITVGTTDPTKSNSGNMFAGLLANTLCGGTADESNIEKVLPRLREIFQKLGYMESSSSDLFDQFLKTGMGAKPLIAGYENQLLEFAAEDPDTWEQVKEDIVMLYPSPTVWSSHVYIALNEEGTAGIDGLQDEEIQQIAWEKHGFRTGLYDAPVSPEQFGVPGLAEEITQVAPMPSVDVMERIIQELQ</sequence>
<protein>
    <submittedName>
        <fullName evidence="1">Substrate-binding domain-containing protein</fullName>
    </submittedName>
</protein>
<reference evidence="1" key="2">
    <citation type="submission" date="2021-04" db="EMBL/GenBank/DDBJ databases">
        <authorList>
            <person name="Gilroy R."/>
        </authorList>
    </citation>
    <scope>NUCLEOTIDE SEQUENCE</scope>
    <source>
        <strain evidence="1">ChiSjej1B19-8411</strain>
    </source>
</reference>
<dbReference type="SUPFAM" id="SSF53850">
    <property type="entry name" value="Periplasmic binding protein-like II"/>
    <property type="match status" value="1"/>
</dbReference>
<reference evidence="1" key="1">
    <citation type="journal article" date="2021" name="PeerJ">
        <title>Extensive microbial diversity within the chicken gut microbiome revealed by metagenomics and culture.</title>
        <authorList>
            <person name="Gilroy R."/>
            <person name="Ravi A."/>
            <person name="Getino M."/>
            <person name="Pursley I."/>
            <person name="Horton D.L."/>
            <person name="Alikhan N.F."/>
            <person name="Baker D."/>
            <person name="Gharbi K."/>
            <person name="Hall N."/>
            <person name="Watson M."/>
            <person name="Adriaenssens E.M."/>
            <person name="Foster-Nyarko E."/>
            <person name="Jarju S."/>
            <person name="Secka A."/>
            <person name="Antonio M."/>
            <person name="Oren A."/>
            <person name="Chaudhuri R.R."/>
            <person name="La Ragione R."/>
            <person name="Hildebrand F."/>
            <person name="Pallen M.J."/>
        </authorList>
    </citation>
    <scope>NUCLEOTIDE SEQUENCE</scope>
    <source>
        <strain evidence="1">ChiSjej1B19-8411</strain>
    </source>
</reference>
<dbReference type="AlphaFoldDB" id="A0A9D2B4D6"/>
<dbReference type="Proteomes" id="UP000886817">
    <property type="component" value="Unassembled WGS sequence"/>
</dbReference>
<gene>
    <name evidence="1" type="ORF">IAA45_10300</name>
</gene>
<evidence type="ECO:0000313" key="1">
    <source>
        <dbReference type="EMBL" id="HIX60086.1"/>
    </source>
</evidence>
<comment type="caution">
    <text evidence="1">The sequence shown here is derived from an EMBL/GenBank/DDBJ whole genome shotgun (WGS) entry which is preliminary data.</text>
</comment>